<evidence type="ECO:0000313" key="4">
    <source>
        <dbReference type="Proteomes" id="UP001165439"/>
    </source>
</evidence>
<name>A0AAW7HHD4_9PSED</name>
<proteinExistence type="predicted"/>
<dbReference type="AlphaFoldDB" id="A0AAW7HHD4"/>
<reference evidence="3" key="1">
    <citation type="submission" date="2023-06" db="EMBL/GenBank/DDBJ databases">
        <title>MBL-encoding genomic islands in Pseudomonas spp. in Poland.</title>
        <authorList>
            <person name="Urbanowicz P."/>
            <person name="Izdebski R."/>
            <person name="Biedrzycka M."/>
            <person name="Gniadkowski M."/>
        </authorList>
    </citation>
    <scope>NUCLEOTIDE SEQUENCE</scope>
    <source>
        <strain evidence="3">NMI5768_13</strain>
    </source>
</reference>
<evidence type="ECO:0000259" key="2">
    <source>
        <dbReference type="Pfam" id="PF13476"/>
    </source>
</evidence>
<protein>
    <submittedName>
        <fullName evidence="3">AAA family ATPase</fullName>
    </submittedName>
</protein>
<dbReference type="GO" id="GO:0016887">
    <property type="term" value="F:ATP hydrolysis activity"/>
    <property type="evidence" value="ECO:0007669"/>
    <property type="project" value="InterPro"/>
</dbReference>
<dbReference type="InterPro" id="IPR027417">
    <property type="entry name" value="P-loop_NTPase"/>
</dbReference>
<dbReference type="PANTHER" id="PTHR32114:SF2">
    <property type="entry name" value="ABC TRANSPORTER ABCH.3"/>
    <property type="match status" value="1"/>
</dbReference>
<dbReference type="Pfam" id="PF13476">
    <property type="entry name" value="AAA_23"/>
    <property type="match status" value="1"/>
</dbReference>
<keyword evidence="1" id="KW-0175">Coiled coil</keyword>
<feature type="domain" description="Rad50/SbcC-type AAA" evidence="2">
    <location>
        <begin position="8"/>
        <end position="286"/>
    </location>
</feature>
<dbReference type="InterPro" id="IPR038729">
    <property type="entry name" value="Rad50/SbcC_AAA"/>
</dbReference>
<dbReference type="SUPFAM" id="SSF52540">
    <property type="entry name" value="P-loop containing nucleoside triphosphate hydrolases"/>
    <property type="match status" value="1"/>
</dbReference>
<dbReference type="Gene3D" id="3.40.50.300">
    <property type="entry name" value="P-loop containing nucleotide triphosphate hydrolases"/>
    <property type="match status" value="1"/>
</dbReference>
<dbReference type="Proteomes" id="UP001165439">
    <property type="component" value="Unassembled WGS sequence"/>
</dbReference>
<evidence type="ECO:0000313" key="3">
    <source>
        <dbReference type="EMBL" id="MDM3952872.1"/>
    </source>
</evidence>
<dbReference type="RefSeq" id="WP_232897040.1">
    <property type="nucleotide sequence ID" value="NZ_JAJSRF020000001.1"/>
</dbReference>
<sequence length="580" mass="62466">MHLEHIFVENFQGLRSASLDLATPITLVAGFNGAGKSSLREAIGFALGGSGRVQHKKDYGKLVTEGEKKAQIIVSHDGAASSFSLPKGTAERHSVPGDDYLPFVLTPGAFAALDEKARRALLFKLTKSSAKPDVVVGMLAKRKANKDKVEKIKPLLLSGFGAAQEQAKAYAAESRGAWKAITGEQYGSEKAEGWVFEAPDSVSNADEREEVFKKHAKVQQDIENGNRFIGEQDAKRQAAEGLGQRKAELAEAAGLYDRAVAKRTTTEQDLAKLEQQLPDLQAQLKDQQAGSGGCECPACGVGLKIVGSKLELYQGLKQDTAATSTLALDITNMQRSVEMLRRTLQNDMAAVAKAEAARNELAQLEGQQAEAFDQGRYDRSIESLNALRKQEGELRAQYNALCEAADEAKNAEANTQKAAGYHLDVLEWVLIEKALAPDGIPGEILAGALQPFNASLTRTSKLTGWPVVQVSTEMEITAGGRLYQLLSESEQWRCDTLLALAIAVHSGLKLVMLDRFDVLDLPARGQLLGMLVSLAKANEIESAIVLGTLKAKPAKLPPEISAVWIEGGIAQQDQPMQQAG</sequence>
<dbReference type="EMBL" id="JAJSRF020000001">
    <property type="protein sequence ID" value="MDM3952872.1"/>
    <property type="molecule type" value="Genomic_DNA"/>
</dbReference>
<organism evidence="3 4">
    <name type="scientific">Pseudomonas alloputida</name>
    <dbReference type="NCBI Taxonomy" id="1940621"/>
    <lineage>
        <taxon>Bacteria</taxon>
        <taxon>Pseudomonadati</taxon>
        <taxon>Pseudomonadota</taxon>
        <taxon>Gammaproteobacteria</taxon>
        <taxon>Pseudomonadales</taxon>
        <taxon>Pseudomonadaceae</taxon>
        <taxon>Pseudomonas</taxon>
    </lineage>
</organism>
<comment type="caution">
    <text evidence="3">The sequence shown here is derived from an EMBL/GenBank/DDBJ whole genome shotgun (WGS) entry which is preliminary data.</text>
</comment>
<evidence type="ECO:0000256" key="1">
    <source>
        <dbReference type="SAM" id="Coils"/>
    </source>
</evidence>
<dbReference type="GO" id="GO:0006302">
    <property type="term" value="P:double-strand break repair"/>
    <property type="evidence" value="ECO:0007669"/>
    <property type="project" value="InterPro"/>
</dbReference>
<accession>A0AAW7HHD4</accession>
<dbReference type="PANTHER" id="PTHR32114">
    <property type="entry name" value="ABC TRANSPORTER ABCH.3"/>
    <property type="match status" value="1"/>
</dbReference>
<feature type="coiled-coil region" evidence="1">
    <location>
        <begin position="256"/>
        <end position="290"/>
    </location>
</feature>
<gene>
    <name evidence="3" type="ORF">LU674_011100</name>
</gene>